<evidence type="ECO:0000313" key="4">
    <source>
        <dbReference type="Proteomes" id="UP001642540"/>
    </source>
</evidence>
<feature type="chain" id="PRO_5047397013" description="Lipoprotein" evidence="2">
    <location>
        <begin position="22"/>
        <end position="600"/>
    </location>
</feature>
<keyword evidence="4" id="KW-1185">Reference proteome</keyword>
<comment type="caution">
    <text evidence="3">The sequence shown here is derived from an EMBL/GenBank/DDBJ whole genome shotgun (WGS) entry which is preliminary data.</text>
</comment>
<evidence type="ECO:0000256" key="1">
    <source>
        <dbReference type="SAM" id="MobiDB-lite"/>
    </source>
</evidence>
<evidence type="ECO:0000256" key="2">
    <source>
        <dbReference type="SAM" id="SignalP"/>
    </source>
</evidence>
<dbReference type="Proteomes" id="UP001642540">
    <property type="component" value="Unassembled WGS sequence"/>
</dbReference>
<gene>
    <name evidence="3" type="ORF">ODALV1_LOCUS4245</name>
</gene>
<dbReference type="SUPFAM" id="SSF53474">
    <property type="entry name" value="alpha/beta-Hydrolases"/>
    <property type="match status" value="1"/>
</dbReference>
<feature type="compositionally biased region" description="Polar residues" evidence="1">
    <location>
        <begin position="590"/>
        <end position="600"/>
    </location>
</feature>
<sequence length="600" mass="64288">MKKKLAIFYITIFLHIGCTVALELPPYNMPKYLYASREKVTVSGNEAGGLFAQLIHFAHSKYIKGAGIFSSTFSPCGSGDGNTANFVAACTSAATSATQSSVDTAVAKISTSDTQHVIDSVKYLRDSYVYVYAGLLNTQFTPTQQLLPISLYEKYIASPYYIKTRVQNSAESLRVINAVEGKYAGCSGKAEADGTISKDCTNLSVPAEALSFLLGGKYSYFVNPFYNNGYKHLYLQPLRSFNQTEFTSDLTNHGLDDVGYFYVPHYCQHGHSYGSGHHGYGSHGYGSGHHGYGSHGYESGHHGYGSHGHGSGHHGYGSHGHGSGHHGYGSHGYGSGHHGTHGYCHPCKVHVYFHGCGEGREFKGTSFVTRSNYLEVAEANNIIMLFPQTHSTATNPTACWDVIGFSGPTFATKNGPQILAVWRMIERLLYLPRDGYTTSGTSYSTPATSYSTPATSYSTPATSSSTTATSYSTPATTYSTPTTETYTTPAAGATSTPYTNPVTGYARAGSSSMKPMGIGNRMMMSQKNPSQGTGLRTQSPASKMQKSSTKMQNSSSQMSSSTSAKQNTSPETPSSSSKMQSSTSNTQSKGSNSQTKQSTS</sequence>
<protein>
    <recommendedName>
        <fullName evidence="5">Lipoprotein</fullName>
    </recommendedName>
</protein>
<name>A0ABP1PVD4_9HEXA</name>
<organism evidence="3 4">
    <name type="scientific">Orchesella dallaii</name>
    <dbReference type="NCBI Taxonomy" id="48710"/>
    <lineage>
        <taxon>Eukaryota</taxon>
        <taxon>Metazoa</taxon>
        <taxon>Ecdysozoa</taxon>
        <taxon>Arthropoda</taxon>
        <taxon>Hexapoda</taxon>
        <taxon>Collembola</taxon>
        <taxon>Entomobryomorpha</taxon>
        <taxon>Entomobryoidea</taxon>
        <taxon>Orchesellidae</taxon>
        <taxon>Orchesellinae</taxon>
        <taxon>Orchesella</taxon>
    </lineage>
</organism>
<reference evidence="3 4" key="1">
    <citation type="submission" date="2024-08" db="EMBL/GenBank/DDBJ databases">
        <authorList>
            <person name="Cucini C."/>
            <person name="Frati F."/>
        </authorList>
    </citation>
    <scope>NUCLEOTIDE SEQUENCE [LARGE SCALE GENOMIC DNA]</scope>
</reference>
<dbReference type="InterPro" id="IPR029058">
    <property type="entry name" value="AB_hydrolase_fold"/>
</dbReference>
<evidence type="ECO:0008006" key="5">
    <source>
        <dbReference type="Google" id="ProtNLM"/>
    </source>
</evidence>
<feature type="compositionally biased region" description="Low complexity" evidence="1">
    <location>
        <begin position="541"/>
        <end position="589"/>
    </location>
</feature>
<proteinExistence type="predicted"/>
<feature type="region of interest" description="Disordered" evidence="1">
    <location>
        <begin position="441"/>
        <end position="600"/>
    </location>
</feature>
<feature type="compositionally biased region" description="Low complexity" evidence="1">
    <location>
        <begin position="441"/>
        <end position="494"/>
    </location>
</feature>
<accession>A0ABP1PVD4</accession>
<evidence type="ECO:0000313" key="3">
    <source>
        <dbReference type="EMBL" id="CAL8078985.1"/>
    </source>
</evidence>
<keyword evidence="2" id="KW-0732">Signal</keyword>
<feature type="signal peptide" evidence="2">
    <location>
        <begin position="1"/>
        <end position="21"/>
    </location>
</feature>
<dbReference type="EMBL" id="CAXLJM020000013">
    <property type="protein sequence ID" value="CAL8078985.1"/>
    <property type="molecule type" value="Genomic_DNA"/>
</dbReference>
<feature type="compositionally biased region" description="Polar residues" evidence="1">
    <location>
        <begin position="523"/>
        <end position="540"/>
    </location>
</feature>